<organism evidence="10 11">
    <name type="scientific">Ephemerocybe angulata</name>
    <dbReference type="NCBI Taxonomy" id="980116"/>
    <lineage>
        <taxon>Eukaryota</taxon>
        <taxon>Fungi</taxon>
        <taxon>Dikarya</taxon>
        <taxon>Basidiomycota</taxon>
        <taxon>Agaricomycotina</taxon>
        <taxon>Agaricomycetes</taxon>
        <taxon>Agaricomycetidae</taxon>
        <taxon>Agaricales</taxon>
        <taxon>Agaricineae</taxon>
        <taxon>Psathyrellaceae</taxon>
        <taxon>Ephemerocybe</taxon>
    </lineage>
</organism>
<dbReference type="EMBL" id="JACGCI010000167">
    <property type="protein sequence ID" value="KAF6742807.1"/>
    <property type="molecule type" value="Genomic_DNA"/>
</dbReference>
<keyword evidence="6" id="KW-0963">Cytoplasm</keyword>
<feature type="compositionally biased region" description="Low complexity" evidence="8">
    <location>
        <begin position="413"/>
        <end position="425"/>
    </location>
</feature>
<dbReference type="InterPro" id="IPR028094">
    <property type="entry name" value="RTC4_C"/>
</dbReference>
<feature type="region of interest" description="Disordered" evidence="8">
    <location>
        <begin position="927"/>
        <end position="949"/>
    </location>
</feature>
<dbReference type="AlphaFoldDB" id="A0A8H6HAZ6"/>
<evidence type="ECO:0000256" key="3">
    <source>
        <dbReference type="ARBA" id="ARBA00004496"/>
    </source>
</evidence>
<dbReference type="PANTHER" id="PTHR41391">
    <property type="entry name" value="RESTRICTION OF TELOMERE CAPPING PROTEIN 4"/>
    <property type="match status" value="1"/>
</dbReference>
<evidence type="ECO:0000256" key="6">
    <source>
        <dbReference type="ARBA" id="ARBA00022490"/>
    </source>
</evidence>
<feature type="region of interest" description="Disordered" evidence="8">
    <location>
        <begin position="579"/>
        <end position="633"/>
    </location>
</feature>
<evidence type="ECO:0000256" key="1">
    <source>
        <dbReference type="ARBA" id="ARBA00002738"/>
    </source>
</evidence>
<dbReference type="PANTHER" id="PTHR41391:SF1">
    <property type="entry name" value="RESTRICTION OF TELOMERE CAPPING PROTEIN 4"/>
    <property type="match status" value="1"/>
</dbReference>
<dbReference type="GO" id="GO:0005634">
    <property type="term" value="C:nucleus"/>
    <property type="evidence" value="ECO:0007669"/>
    <property type="project" value="UniProtKB-SubCell"/>
</dbReference>
<evidence type="ECO:0000256" key="5">
    <source>
        <dbReference type="ARBA" id="ARBA00015162"/>
    </source>
</evidence>
<evidence type="ECO:0000259" key="9">
    <source>
        <dbReference type="SMART" id="SM01312"/>
    </source>
</evidence>
<evidence type="ECO:0000256" key="4">
    <source>
        <dbReference type="ARBA" id="ARBA00009461"/>
    </source>
</evidence>
<protein>
    <recommendedName>
        <fullName evidence="5">Restriction of telomere capping protein 4</fullName>
    </recommendedName>
</protein>
<evidence type="ECO:0000256" key="7">
    <source>
        <dbReference type="ARBA" id="ARBA00023242"/>
    </source>
</evidence>
<comment type="subcellular location">
    <subcellularLocation>
        <location evidence="3">Cytoplasm</location>
    </subcellularLocation>
    <subcellularLocation>
        <location evidence="2">Nucleus</location>
    </subcellularLocation>
</comment>
<dbReference type="SMART" id="SM01312">
    <property type="entry name" value="RTC4"/>
    <property type="match status" value="1"/>
</dbReference>
<sequence>MDLSFGSQGVPSAFQEGVHQETQSQDPVIQQLAYCTKPSCYQPMGPLRIYKGGKDGRNLHLKGALVQTCNQCHWTKYHTPAYVEEDALALLARINNPALGNSGRLRTTNALPGQSPNVSPVRNGMLAQTQPAPYPPTQPMLSSQGFCSNKASRCSRQANQLCLERLCKACCISAAFLARSAGVGRSQCKQHKTDASYPQPPLPSQAPVQSQSQGPMPSQAPTLSQSGSLPSSQAPTQTQEPRKLAQPMPRTWVAASRNAFNANTTLDQPSRKQIQQELNEAERKTVNIVVYHTPHKPPTSLDFTTNTYPKLQLKDLPGFMSAFGLTAESWIDAYQGPDVGWRTVNSEAVHTVTAGRPLLFRCRPSLTEGMSDEQCPELQKELARYPVRGSLKRSAQELVSPLKKSPKQSQEHTSPALPATPTPASRNHARPLTQLGPAIDIEDTDSELGTGTAEKRAARKERKKKETPTVPDGPTTCVDGVLINVFKPLQTSVKNNKARFPFDFSVTAAVNGLRELDRLKLLNLDKEDMFEHVFENTSFARTTAWQYNRYYQKPEHAALLEKYLDLGSKPEATFHNFIDETKGNENDELDSENDKFDSESENDEVQNNKPKNDKSENSESENDKSKDAESDQQIDDGTAEDAGAYVNGIPPNGLCPFCDDVLPDTLTPALKERLSDLVSKTNRAPAPYNPHHRQASMLLYMDFCAQHKFERDEVPKATKENWPTTIDFEGVPDRVRSFETELQEVMEALTESTFFETAASTFSTSNGGGGKSGALRELNVLGKQGAAYYGERGFYVIVETLRKMFPESEYDAEANKPLPWDSAVVEVLLPETAILLIMQDRNVSLDEAVRIHGESRVFGTLQHPIDDPEELAQSTPVSNSDAAILVDNPQLTPAALIVKQEPSEHLVPQSAEAMFIDLTIIKEEPLEGTLPSTSSSTAGPYEVIDLTDD</sequence>
<keyword evidence="7" id="KW-0539">Nucleus</keyword>
<feature type="compositionally biased region" description="Polar residues" evidence="8">
    <location>
        <begin position="206"/>
        <end position="239"/>
    </location>
</feature>
<name>A0A8H6HAZ6_9AGAR</name>
<feature type="region of interest" description="Disordered" evidence="8">
    <location>
        <begin position="191"/>
        <end position="247"/>
    </location>
</feature>
<dbReference type="InterPro" id="IPR039024">
    <property type="entry name" value="RTC4"/>
</dbReference>
<accession>A0A8H6HAZ6</accession>
<keyword evidence="11" id="KW-1185">Reference proteome</keyword>
<evidence type="ECO:0000256" key="8">
    <source>
        <dbReference type="SAM" id="MobiDB-lite"/>
    </source>
</evidence>
<dbReference type="Proteomes" id="UP000521943">
    <property type="component" value="Unassembled WGS sequence"/>
</dbReference>
<feature type="compositionally biased region" description="Basic and acidic residues" evidence="8">
    <location>
        <begin position="610"/>
        <end position="629"/>
    </location>
</feature>
<proteinExistence type="inferred from homology"/>
<evidence type="ECO:0000256" key="2">
    <source>
        <dbReference type="ARBA" id="ARBA00004123"/>
    </source>
</evidence>
<comment type="caution">
    <text evidence="10">The sequence shown here is derived from an EMBL/GenBank/DDBJ whole genome shotgun (WGS) entry which is preliminary data.</text>
</comment>
<reference evidence="10 11" key="1">
    <citation type="submission" date="2020-07" db="EMBL/GenBank/DDBJ databases">
        <title>Comparative genomics of pyrophilous fungi reveals a link between fire events and developmental genes.</title>
        <authorList>
            <consortium name="DOE Joint Genome Institute"/>
            <person name="Steindorff A.S."/>
            <person name="Carver A."/>
            <person name="Calhoun S."/>
            <person name="Stillman K."/>
            <person name="Liu H."/>
            <person name="Lipzen A."/>
            <person name="Pangilinan J."/>
            <person name="Labutti K."/>
            <person name="Bruns T.D."/>
            <person name="Grigoriev I.V."/>
        </authorList>
    </citation>
    <scope>NUCLEOTIDE SEQUENCE [LARGE SCALE GENOMIC DNA]</scope>
    <source>
        <strain evidence="10 11">CBS 144469</strain>
    </source>
</reference>
<feature type="domain" description="Restriction of telomere capping protein 4 C-terminal" evidence="9">
    <location>
        <begin position="745"/>
        <end position="865"/>
    </location>
</feature>
<evidence type="ECO:0000313" key="10">
    <source>
        <dbReference type="EMBL" id="KAF6742807.1"/>
    </source>
</evidence>
<feature type="region of interest" description="Disordered" evidence="8">
    <location>
        <begin position="394"/>
        <end position="474"/>
    </location>
</feature>
<comment type="similarity">
    <text evidence="4">Belongs to the RTC4 family.</text>
</comment>
<dbReference type="Pfam" id="PF14474">
    <property type="entry name" value="RTC4"/>
    <property type="match status" value="1"/>
</dbReference>
<evidence type="ECO:0000313" key="11">
    <source>
        <dbReference type="Proteomes" id="UP000521943"/>
    </source>
</evidence>
<comment type="function">
    <text evidence="1">May be involved in a process influencing telomere capping.</text>
</comment>
<dbReference type="OrthoDB" id="128308at2759"/>
<gene>
    <name evidence="10" type="ORF">DFP72DRAFT_829593</name>
</gene>
<dbReference type="GO" id="GO:0005737">
    <property type="term" value="C:cytoplasm"/>
    <property type="evidence" value="ECO:0007669"/>
    <property type="project" value="UniProtKB-SubCell"/>
</dbReference>